<keyword evidence="3" id="KW-1185">Reference proteome</keyword>
<reference evidence="2" key="1">
    <citation type="submission" date="2023-10" db="EMBL/GenBank/DDBJ databases">
        <authorList>
            <person name="Chen Y."/>
            <person name="Shah S."/>
            <person name="Dougan E. K."/>
            <person name="Thang M."/>
            <person name="Chan C."/>
        </authorList>
    </citation>
    <scope>NUCLEOTIDE SEQUENCE [LARGE SCALE GENOMIC DNA]</scope>
</reference>
<evidence type="ECO:0000256" key="1">
    <source>
        <dbReference type="SAM" id="MobiDB-lite"/>
    </source>
</evidence>
<protein>
    <submittedName>
        <fullName evidence="2">Uncharacterized protein</fullName>
    </submittedName>
</protein>
<feature type="region of interest" description="Disordered" evidence="1">
    <location>
        <begin position="16"/>
        <end position="48"/>
    </location>
</feature>
<evidence type="ECO:0000313" key="2">
    <source>
        <dbReference type="EMBL" id="CAK0890444.1"/>
    </source>
</evidence>
<accession>A0ABN9WYG5</accession>
<organism evidence="2 3">
    <name type="scientific">Prorocentrum cordatum</name>
    <dbReference type="NCBI Taxonomy" id="2364126"/>
    <lineage>
        <taxon>Eukaryota</taxon>
        <taxon>Sar</taxon>
        <taxon>Alveolata</taxon>
        <taxon>Dinophyceae</taxon>
        <taxon>Prorocentrales</taxon>
        <taxon>Prorocentraceae</taxon>
        <taxon>Prorocentrum</taxon>
    </lineage>
</organism>
<comment type="caution">
    <text evidence="2">The sequence shown here is derived from an EMBL/GenBank/DDBJ whole genome shotgun (WGS) entry which is preliminary data.</text>
</comment>
<sequence>MSNTDIIGLIGTQRRSSADMLEPARTQAHTSRTEVVESRPGRMQKSVPDVAPEAFSKYPEGYEFKLERGSFKLLRIAVDLEPKTRFSTKMEAYGLCDAGVAAPGSSEHIGTLVARNLRPPEQLNSQFEKVSAASGSQHFGKFNFTSEKLAPLLQTHPLCALKAHVA</sequence>
<evidence type="ECO:0000313" key="3">
    <source>
        <dbReference type="Proteomes" id="UP001189429"/>
    </source>
</evidence>
<gene>
    <name evidence="2" type="ORF">PCOR1329_LOCUS70689</name>
</gene>
<feature type="compositionally biased region" description="Basic and acidic residues" evidence="1">
    <location>
        <begin position="31"/>
        <end position="40"/>
    </location>
</feature>
<proteinExistence type="predicted"/>
<dbReference type="EMBL" id="CAUYUJ010019354">
    <property type="protein sequence ID" value="CAK0890444.1"/>
    <property type="molecule type" value="Genomic_DNA"/>
</dbReference>
<dbReference type="Proteomes" id="UP001189429">
    <property type="component" value="Unassembled WGS sequence"/>
</dbReference>
<name>A0ABN9WYG5_9DINO</name>